<dbReference type="EMBL" id="MEIA01000003">
    <property type="protein sequence ID" value="OJF16188.1"/>
    <property type="molecule type" value="Genomic_DNA"/>
</dbReference>
<dbReference type="PROSITE" id="PS51725">
    <property type="entry name" value="ABM"/>
    <property type="match status" value="1"/>
</dbReference>
<dbReference type="Proteomes" id="UP000182486">
    <property type="component" value="Unassembled WGS sequence"/>
</dbReference>
<dbReference type="Pfam" id="PF03992">
    <property type="entry name" value="ABM"/>
    <property type="match status" value="1"/>
</dbReference>
<sequence>MGAELRVLVYHATEDVAGVHKAYHDVSGVLGEVPGMLGNELLRSVPDPTGFVVVSRWADLAAFREWEQGPAHRASTAPLRPFRDTRMAMPFGVYELEASY</sequence>
<feature type="domain" description="ABM" evidence="1">
    <location>
        <begin position="1"/>
        <end position="91"/>
    </location>
</feature>
<gene>
    <name evidence="2" type="ORF">BG844_00575</name>
</gene>
<proteinExistence type="predicted"/>
<dbReference type="InterPro" id="IPR007138">
    <property type="entry name" value="ABM_dom"/>
</dbReference>
<name>A0A1K0GXN2_9ACTN</name>
<evidence type="ECO:0000259" key="1">
    <source>
        <dbReference type="PROSITE" id="PS51725"/>
    </source>
</evidence>
<evidence type="ECO:0000313" key="3">
    <source>
        <dbReference type="Proteomes" id="UP000182486"/>
    </source>
</evidence>
<dbReference type="Gene3D" id="3.30.70.100">
    <property type="match status" value="1"/>
</dbReference>
<keyword evidence="2" id="KW-0503">Monooxygenase</keyword>
<evidence type="ECO:0000313" key="2">
    <source>
        <dbReference type="EMBL" id="OJF16188.1"/>
    </source>
</evidence>
<reference evidence="2 3" key="1">
    <citation type="submission" date="2016-09" db="EMBL/GenBank/DDBJ databases">
        <title>Couchioplanes caeruleus draft genome sequence.</title>
        <authorList>
            <person name="Sheehan J."/>
            <person name="Caffrey P."/>
        </authorList>
    </citation>
    <scope>NUCLEOTIDE SEQUENCE [LARGE SCALE GENOMIC DNA]</scope>
    <source>
        <strain evidence="2 3">DSM 43634</strain>
    </source>
</reference>
<dbReference type="GO" id="GO:0004497">
    <property type="term" value="F:monooxygenase activity"/>
    <property type="evidence" value="ECO:0007669"/>
    <property type="project" value="UniProtKB-KW"/>
</dbReference>
<dbReference type="AlphaFoldDB" id="A0A1K0GXN2"/>
<dbReference type="RefSeq" id="WP_071802738.1">
    <property type="nucleotide sequence ID" value="NZ_MEIA01000003.1"/>
</dbReference>
<accession>A0A1K0GXN2</accession>
<comment type="caution">
    <text evidence="2">The sequence shown here is derived from an EMBL/GenBank/DDBJ whole genome shotgun (WGS) entry which is preliminary data.</text>
</comment>
<dbReference type="SUPFAM" id="SSF54909">
    <property type="entry name" value="Dimeric alpha+beta barrel"/>
    <property type="match status" value="1"/>
</dbReference>
<protein>
    <submittedName>
        <fullName evidence="2">Antibiotic biosynthesis monooxygenase</fullName>
    </submittedName>
</protein>
<dbReference type="InterPro" id="IPR011008">
    <property type="entry name" value="Dimeric_a/b-barrel"/>
</dbReference>
<keyword evidence="2" id="KW-0560">Oxidoreductase</keyword>
<keyword evidence="3" id="KW-1185">Reference proteome</keyword>
<organism evidence="2 3">
    <name type="scientific">Couchioplanes caeruleus subsp. caeruleus</name>
    <dbReference type="NCBI Taxonomy" id="56427"/>
    <lineage>
        <taxon>Bacteria</taxon>
        <taxon>Bacillati</taxon>
        <taxon>Actinomycetota</taxon>
        <taxon>Actinomycetes</taxon>
        <taxon>Micromonosporales</taxon>
        <taxon>Micromonosporaceae</taxon>
        <taxon>Couchioplanes</taxon>
    </lineage>
</organism>